<organism evidence="1 2">
    <name type="scientific">Sphingobacterium mizutaii</name>
    <dbReference type="NCBI Taxonomy" id="1010"/>
    <lineage>
        <taxon>Bacteria</taxon>
        <taxon>Pseudomonadati</taxon>
        <taxon>Bacteroidota</taxon>
        <taxon>Sphingobacteriia</taxon>
        <taxon>Sphingobacteriales</taxon>
        <taxon>Sphingobacteriaceae</taxon>
        <taxon>Sphingobacterium</taxon>
    </lineage>
</organism>
<evidence type="ECO:0000313" key="1">
    <source>
        <dbReference type="EMBL" id="SNV46609.1"/>
    </source>
</evidence>
<reference evidence="1 2" key="1">
    <citation type="submission" date="2017-06" db="EMBL/GenBank/DDBJ databases">
        <authorList>
            <consortium name="Pathogen Informatics"/>
        </authorList>
    </citation>
    <scope>NUCLEOTIDE SEQUENCE [LARGE SCALE GENOMIC DNA]</scope>
    <source>
        <strain evidence="1 2">NCTC12149</strain>
    </source>
</reference>
<accession>A0AAJ4XA83</accession>
<dbReference type="AlphaFoldDB" id="A0AAJ4XA83"/>
<sequence length="40" mass="4604">MKIESTLLGAWLLSVAFSQEQTDDSIMQLSEFAYPVKRRN</sequence>
<dbReference type="KEGG" id="smiz:4412673_01254"/>
<proteinExistence type="predicted"/>
<dbReference type="RefSeq" id="WP_261772023.1">
    <property type="nucleotide sequence ID" value="NZ_DAMBSL010000022.1"/>
</dbReference>
<dbReference type="Proteomes" id="UP000215355">
    <property type="component" value="Chromosome 1"/>
</dbReference>
<evidence type="ECO:0000313" key="2">
    <source>
        <dbReference type="Proteomes" id="UP000215355"/>
    </source>
</evidence>
<name>A0AAJ4XA83_9SPHI</name>
<gene>
    <name evidence="1" type="ORF">SAMEA4412673_01254</name>
</gene>
<dbReference type="EMBL" id="LT906468">
    <property type="protein sequence ID" value="SNV46609.1"/>
    <property type="molecule type" value="Genomic_DNA"/>
</dbReference>
<protein>
    <submittedName>
        <fullName evidence="1">Uncharacterized protein</fullName>
    </submittedName>
</protein>